<dbReference type="InterPro" id="IPR050425">
    <property type="entry name" value="NAD(P)_dehydrat-like"/>
</dbReference>
<dbReference type="RefSeq" id="XP_007374665.1">
    <property type="nucleotide sequence ID" value="XM_007374603.1"/>
</dbReference>
<dbReference type="InterPro" id="IPR001509">
    <property type="entry name" value="Epimerase_deHydtase"/>
</dbReference>
<protein>
    <recommendedName>
        <fullName evidence="3">NAD-dependent epimerase/dehydratase domain-containing protein</fullName>
    </recommendedName>
</protein>
<dbReference type="Gene3D" id="3.40.50.720">
    <property type="entry name" value="NAD(P)-binding Rossmann-like Domain"/>
    <property type="match status" value="1"/>
</dbReference>
<dbReference type="KEGG" id="spaa:SPAPADRAFT_60453"/>
<evidence type="ECO:0000313" key="5">
    <source>
        <dbReference type="Proteomes" id="UP000000709"/>
    </source>
</evidence>
<dbReference type="STRING" id="619300.G3ALA7"/>
<evidence type="ECO:0000256" key="2">
    <source>
        <dbReference type="ARBA" id="ARBA00023445"/>
    </source>
</evidence>
<evidence type="ECO:0000259" key="3">
    <source>
        <dbReference type="Pfam" id="PF01370"/>
    </source>
</evidence>
<dbReference type="FunFam" id="3.40.50.720:FF:000191">
    <property type="entry name" value="Methylglyoxal reductase (NADPH-dependent)"/>
    <property type="match status" value="1"/>
</dbReference>
<reference evidence="4 5" key="1">
    <citation type="journal article" date="2011" name="Proc. Natl. Acad. Sci. U.S.A.">
        <title>Comparative genomics of xylose-fermenting fungi for enhanced biofuel production.</title>
        <authorList>
            <person name="Wohlbach D.J."/>
            <person name="Kuo A."/>
            <person name="Sato T.K."/>
            <person name="Potts K.M."/>
            <person name="Salamov A.A."/>
            <person name="LaButti K.M."/>
            <person name="Sun H."/>
            <person name="Clum A."/>
            <person name="Pangilinan J.L."/>
            <person name="Lindquist E.A."/>
            <person name="Lucas S."/>
            <person name="Lapidus A."/>
            <person name="Jin M."/>
            <person name="Gunawan C."/>
            <person name="Balan V."/>
            <person name="Dale B.E."/>
            <person name="Jeffries T.W."/>
            <person name="Zinkel R."/>
            <person name="Barry K.W."/>
            <person name="Grigoriev I.V."/>
            <person name="Gasch A.P."/>
        </authorList>
    </citation>
    <scope>NUCLEOTIDE SEQUENCE [LARGE SCALE GENOMIC DNA]</scope>
    <source>
        <strain evidence="5">NRRL Y-27907 / 11-Y1</strain>
    </source>
</reference>
<dbReference type="InParanoid" id="G3ALA7"/>
<sequence>MSATSVFVSGANGFIAQHIVKQLLTKGYNVIGSVRSKAKGEELKALIKDEKFAYEIVPSLTEDGAFDDALKKHPEVSVFLHTASPFTFSVNDVENDLMKPAVNGTLNALRAIKEHGPQIKRVVVTSSAVAVFGFGPQFDANKVYNEDDWNPVTYEQALSNPVFGYFGSKKFAEKAAHDFVAKEKVNFGISFINPPYVFGPQAYAIKDKANLNTSNEVVNKLIKLSKGEEIPVEGSVFVDVRDVARAHLVAFEKDEAISKRLLLVSGSYTLDTIANIINKKFPHTTVPKGDESRNSEITKAIHKFDNSRTQKILGFEFKPLEESIVDTVGQIYNA</sequence>
<dbReference type="PANTHER" id="PTHR10366">
    <property type="entry name" value="NAD DEPENDENT EPIMERASE/DEHYDRATASE"/>
    <property type="match status" value="1"/>
</dbReference>
<feature type="domain" description="NAD-dependent epimerase/dehydratase" evidence="3">
    <location>
        <begin position="6"/>
        <end position="256"/>
    </location>
</feature>
<dbReference type="AlphaFoldDB" id="G3ALA7"/>
<evidence type="ECO:0000256" key="1">
    <source>
        <dbReference type="ARBA" id="ARBA00023002"/>
    </source>
</evidence>
<dbReference type="OrthoDB" id="2735536at2759"/>
<dbReference type="CDD" id="cd05227">
    <property type="entry name" value="AR_SDR_e"/>
    <property type="match status" value="1"/>
</dbReference>
<gene>
    <name evidence="4" type="ORF">SPAPADRAFT_60453</name>
</gene>
<dbReference type="OMA" id="WDFVETE"/>
<name>G3ALA7_SPAPN</name>
<dbReference type="Pfam" id="PF01370">
    <property type="entry name" value="Epimerase"/>
    <property type="match status" value="1"/>
</dbReference>
<dbReference type="GeneID" id="18873421"/>
<dbReference type="HOGENOM" id="CLU_007383_9_2_1"/>
<keyword evidence="1" id="KW-0560">Oxidoreductase</keyword>
<comment type="similarity">
    <text evidence="2">Belongs to the NAD(P)-dependent epimerase/dehydratase family. Dihydroflavonol-4-reductase subfamily.</text>
</comment>
<dbReference type="EMBL" id="GL996501">
    <property type="protein sequence ID" value="EGW33150.1"/>
    <property type="molecule type" value="Genomic_DNA"/>
</dbReference>
<dbReference type="GO" id="GO:0016616">
    <property type="term" value="F:oxidoreductase activity, acting on the CH-OH group of donors, NAD or NADP as acceptor"/>
    <property type="evidence" value="ECO:0007669"/>
    <property type="project" value="TreeGrafter"/>
</dbReference>
<evidence type="ECO:0000313" key="4">
    <source>
        <dbReference type="EMBL" id="EGW33150.1"/>
    </source>
</evidence>
<dbReference type="InterPro" id="IPR036291">
    <property type="entry name" value="NAD(P)-bd_dom_sf"/>
</dbReference>
<dbReference type="PANTHER" id="PTHR10366:SF564">
    <property type="entry name" value="STEROL-4-ALPHA-CARBOXYLATE 3-DEHYDROGENASE, DECARBOXYLATING"/>
    <property type="match status" value="1"/>
</dbReference>
<proteinExistence type="inferred from homology"/>
<organism evidence="5">
    <name type="scientific">Spathaspora passalidarum (strain NRRL Y-27907 / 11-Y1)</name>
    <dbReference type="NCBI Taxonomy" id="619300"/>
    <lineage>
        <taxon>Eukaryota</taxon>
        <taxon>Fungi</taxon>
        <taxon>Dikarya</taxon>
        <taxon>Ascomycota</taxon>
        <taxon>Saccharomycotina</taxon>
        <taxon>Pichiomycetes</taxon>
        <taxon>Debaryomycetaceae</taxon>
        <taxon>Spathaspora</taxon>
    </lineage>
</organism>
<dbReference type="eggNOG" id="KOG1502">
    <property type="taxonomic scope" value="Eukaryota"/>
</dbReference>
<keyword evidence="5" id="KW-1185">Reference proteome</keyword>
<dbReference type="Proteomes" id="UP000000709">
    <property type="component" value="Unassembled WGS sequence"/>
</dbReference>
<dbReference type="SUPFAM" id="SSF51735">
    <property type="entry name" value="NAD(P)-binding Rossmann-fold domains"/>
    <property type="match status" value="1"/>
</dbReference>
<accession>G3ALA7</accession>